<name>A0ABS8Q197_9BURK</name>
<protein>
    <submittedName>
        <fullName evidence="1">Uncharacterized protein</fullName>
    </submittedName>
</protein>
<keyword evidence="2" id="KW-1185">Reference proteome</keyword>
<comment type="caution">
    <text evidence="1">The sequence shown here is derived from an EMBL/GenBank/DDBJ whole genome shotgun (WGS) entry which is preliminary data.</text>
</comment>
<gene>
    <name evidence="1" type="ORF">LQ564_04265</name>
</gene>
<dbReference type="Proteomes" id="UP001179361">
    <property type="component" value="Unassembled WGS sequence"/>
</dbReference>
<reference evidence="1" key="1">
    <citation type="submission" date="2021-11" db="EMBL/GenBank/DDBJ databases">
        <title>The complete genome of Massilia sp sp. G4R7.</title>
        <authorList>
            <person name="Liu L."/>
            <person name="Yue J."/>
            <person name="Yuan J."/>
            <person name="Yang F."/>
            <person name="Li L."/>
        </authorList>
    </citation>
    <scope>NUCLEOTIDE SEQUENCE</scope>
    <source>
        <strain evidence="1">G4R7</strain>
    </source>
</reference>
<organism evidence="1 2">
    <name type="scientific">Massilia phyllostachyos</name>
    <dbReference type="NCBI Taxonomy" id="2898585"/>
    <lineage>
        <taxon>Bacteria</taxon>
        <taxon>Pseudomonadati</taxon>
        <taxon>Pseudomonadota</taxon>
        <taxon>Betaproteobacteria</taxon>
        <taxon>Burkholderiales</taxon>
        <taxon>Oxalobacteraceae</taxon>
        <taxon>Telluria group</taxon>
        <taxon>Massilia</taxon>
    </lineage>
</organism>
<evidence type="ECO:0000313" key="1">
    <source>
        <dbReference type="EMBL" id="MCD2515522.1"/>
    </source>
</evidence>
<accession>A0ABS8Q197</accession>
<sequence length="471" mass="52238">MTLPLAVSSQSHVTVEVDNFTLALTGYLTELGLPTEKVLVDVTERRRVINNLPDVINSLDGARRSQSLYLSKFVAACGAGLFDAALNFIWDETVVNLRAKVAQFDLEYFYDSVITDSSRRPKFKDEADLAKIEEWELVRGCHLTGILSDIGYKHLDYIRDMRNWASAAHPNQNDLTGLQLVSWLETCIREVIGKDPEAPAIEVKRFLNNIRNATLTPSDAQYINAGIEQLPSDIAKSLLRTLFGMYTAESAAVQLKTNIRLVAEKCWLLAPESAKHECGFRYATFAANGEVARKAAANEFLTVVNGLPYLPGDTLALELSEKINNLSIAHNGFNNFYNEPAHAKALASYVSSTGHIPDAVRHNYVKAVVMAKIGNGHGVANMAVPYYDEMISKFGDNEIKEFIKLLSDREFSSRVALRNCTQSYRAHAQYLASRTTNQICLQALAIITTATDPQLPQLGKDSAFKRLTDVL</sequence>
<dbReference type="EMBL" id="JAJNOC010000001">
    <property type="protein sequence ID" value="MCD2515522.1"/>
    <property type="molecule type" value="Genomic_DNA"/>
</dbReference>
<dbReference type="RefSeq" id="WP_231056828.1">
    <property type="nucleotide sequence ID" value="NZ_JAJNOC010000001.1"/>
</dbReference>
<proteinExistence type="predicted"/>
<evidence type="ECO:0000313" key="2">
    <source>
        <dbReference type="Proteomes" id="UP001179361"/>
    </source>
</evidence>